<evidence type="ECO:0000256" key="1">
    <source>
        <dbReference type="SAM" id="MobiDB-lite"/>
    </source>
</evidence>
<name>A0A939TWQ6_9MICO</name>
<feature type="region of interest" description="Disordered" evidence="1">
    <location>
        <begin position="1"/>
        <end position="27"/>
    </location>
</feature>
<keyword evidence="4" id="KW-1185">Reference proteome</keyword>
<evidence type="ECO:0000313" key="4">
    <source>
        <dbReference type="Proteomes" id="UP000680132"/>
    </source>
</evidence>
<sequence>MTNEYPSAQPPQYGAPQYGGPQYGGAPAEDPGKTLGIVGFILAFVFALAGLIVSIIARNKSKAAGYDNQLAKWGIIVSIILLVLGVIGGIFAMILFFAAMAQYGTYNY</sequence>
<dbReference type="AlphaFoldDB" id="A0A939TWQ6"/>
<proteinExistence type="predicted"/>
<dbReference type="EMBL" id="JAGFOA010000002">
    <property type="protein sequence ID" value="MBO3662897.1"/>
    <property type="molecule type" value="Genomic_DNA"/>
</dbReference>
<accession>A0A939TWQ6</accession>
<gene>
    <name evidence="3" type="ORF">J5V96_05135</name>
</gene>
<keyword evidence="2" id="KW-0472">Membrane</keyword>
<keyword evidence="2" id="KW-1133">Transmembrane helix</keyword>
<comment type="caution">
    <text evidence="3">The sequence shown here is derived from an EMBL/GenBank/DDBJ whole genome shotgun (WGS) entry which is preliminary data.</text>
</comment>
<feature type="transmembrane region" description="Helical" evidence="2">
    <location>
        <begin position="70"/>
        <end position="99"/>
    </location>
</feature>
<evidence type="ECO:0000313" key="3">
    <source>
        <dbReference type="EMBL" id="MBO3662897.1"/>
    </source>
</evidence>
<evidence type="ECO:0000256" key="2">
    <source>
        <dbReference type="SAM" id="Phobius"/>
    </source>
</evidence>
<evidence type="ECO:0008006" key="5">
    <source>
        <dbReference type="Google" id="ProtNLM"/>
    </source>
</evidence>
<feature type="transmembrane region" description="Helical" evidence="2">
    <location>
        <begin position="37"/>
        <end position="58"/>
    </location>
</feature>
<reference evidence="3" key="1">
    <citation type="submission" date="2021-03" db="EMBL/GenBank/DDBJ databases">
        <title>Microbacterium sp. nov., a novel actinobacterium isolated from cow dung.</title>
        <authorList>
            <person name="Zhang L."/>
        </authorList>
    </citation>
    <scope>NUCLEOTIDE SEQUENCE</scope>
    <source>
        <strain evidence="3">NEAU-LLB</strain>
    </source>
</reference>
<dbReference type="Proteomes" id="UP000680132">
    <property type="component" value="Unassembled WGS sequence"/>
</dbReference>
<keyword evidence="2" id="KW-0812">Transmembrane</keyword>
<dbReference type="RefSeq" id="WP_208501246.1">
    <property type="nucleotide sequence ID" value="NZ_JAGFOA010000002.1"/>
</dbReference>
<organism evidence="3 4">
    <name type="scientific">Microbacterium stercoris</name>
    <dbReference type="NCBI Taxonomy" id="2820289"/>
    <lineage>
        <taxon>Bacteria</taxon>
        <taxon>Bacillati</taxon>
        <taxon>Actinomycetota</taxon>
        <taxon>Actinomycetes</taxon>
        <taxon>Micrococcales</taxon>
        <taxon>Microbacteriaceae</taxon>
        <taxon>Microbacterium</taxon>
    </lineage>
</organism>
<protein>
    <recommendedName>
        <fullName evidence="5">DUF4190 domain-containing protein</fullName>
    </recommendedName>
</protein>